<dbReference type="EMBL" id="AAKM01000953">
    <property type="protein sequence ID" value="EDL42592.1"/>
    <property type="molecule type" value="Genomic_DNA"/>
</dbReference>
<feature type="transmembrane region" description="Helical" evidence="1">
    <location>
        <begin position="22"/>
        <end position="41"/>
    </location>
</feature>
<gene>
    <name evidence="2" type="ORF">PVX_044690</name>
</gene>
<keyword evidence="3" id="KW-1185">Reference proteome</keyword>
<dbReference type="VEuPathDB" id="PlasmoDB:PVX_044690"/>
<evidence type="ECO:0000313" key="2">
    <source>
        <dbReference type="EMBL" id="EDL42592.1"/>
    </source>
</evidence>
<dbReference type="RefSeq" id="XP_001612385.1">
    <property type="nucleotide sequence ID" value="XM_001612335.1"/>
</dbReference>
<dbReference type="Proteomes" id="UP000008333">
    <property type="component" value="Unassembled WGS sequence"/>
</dbReference>
<dbReference type="InParanoid" id="A5KDH7"/>
<keyword evidence="1" id="KW-0472">Membrane</keyword>
<protein>
    <submittedName>
        <fullName evidence="2">Variable surface protein Vir35, truncated, putative</fullName>
    </submittedName>
</protein>
<dbReference type="GeneID" id="5471599"/>
<reference evidence="2 3" key="1">
    <citation type="journal article" date="2008" name="Nature">
        <title>Comparative genomics of the neglected human malaria parasite Plasmodium vivax.</title>
        <authorList>
            <person name="Carlton J.M."/>
            <person name="Adams J.H."/>
            <person name="Silva J.C."/>
            <person name="Bidwell S.L."/>
            <person name="Lorenzi H."/>
            <person name="Caler E."/>
            <person name="Crabtree J."/>
            <person name="Angiuoli S.V."/>
            <person name="Merino E.F."/>
            <person name="Amedeo P."/>
            <person name="Cheng Q."/>
            <person name="Coulson R.M."/>
            <person name="Crabb B.S."/>
            <person name="Del Portillo H.A."/>
            <person name="Essien K."/>
            <person name="Feldblyum T.V."/>
            <person name="Fernandez-Becerra C."/>
            <person name="Gilson P.R."/>
            <person name="Gueye A.H."/>
            <person name="Guo X."/>
            <person name="Kang'a S."/>
            <person name="Kooij T.W."/>
            <person name="Korsinczky M."/>
            <person name="Meyer E.V."/>
            <person name="Nene V."/>
            <person name="Paulsen I."/>
            <person name="White O."/>
            <person name="Ralph S.A."/>
            <person name="Ren Q."/>
            <person name="Sargeant T.J."/>
            <person name="Salzberg S.L."/>
            <person name="Stoeckert C.J."/>
            <person name="Sullivan S.A."/>
            <person name="Yamamoto M.M."/>
            <person name="Hoffman S.L."/>
            <person name="Wortman J.R."/>
            <person name="Gardner M.J."/>
            <person name="Galinski M.R."/>
            <person name="Barnwell J.W."/>
            <person name="Fraser-Liggett C.M."/>
        </authorList>
    </citation>
    <scope>NUCLEOTIDE SEQUENCE [LARGE SCALE GENOMIC DNA]</scope>
    <source>
        <strain evidence="2 3">Salvador I</strain>
    </source>
</reference>
<keyword evidence="1" id="KW-1133">Transmembrane helix</keyword>
<name>A5KDH7_PLAVS</name>
<feature type="non-terminal residue" evidence="2">
    <location>
        <position position="1"/>
    </location>
</feature>
<keyword evidence="1" id="KW-0812">Transmembrane</keyword>
<dbReference type="AlphaFoldDB" id="A5KDH7"/>
<sequence length="72" mass="8219">ELGLIKQAIDADTWNIITTTNTVFLCVSTVIVTLVLFYVLLKVIKYSVLKDGKGKMCAMEYFNFIKKLLKEK</sequence>
<evidence type="ECO:0000256" key="1">
    <source>
        <dbReference type="SAM" id="Phobius"/>
    </source>
</evidence>
<proteinExistence type="predicted"/>
<dbReference type="KEGG" id="pvx:PVX_044690"/>
<comment type="caution">
    <text evidence="2">The sequence shown here is derived from an EMBL/GenBank/DDBJ whole genome shotgun (WGS) entry which is preliminary data.</text>
</comment>
<evidence type="ECO:0000313" key="3">
    <source>
        <dbReference type="Proteomes" id="UP000008333"/>
    </source>
</evidence>
<organism evidence="2 3">
    <name type="scientific">Plasmodium vivax (strain Salvador I)</name>
    <dbReference type="NCBI Taxonomy" id="126793"/>
    <lineage>
        <taxon>Eukaryota</taxon>
        <taxon>Sar</taxon>
        <taxon>Alveolata</taxon>
        <taxon>Apicomplexa</taxon>
        <taxon>Aconoidasida</taxon>
        <taxon>Haemosporida</taxon>
        <taxon>Plasmodiidae</taxon>
        <taxon>Plasmodium</taxon>
        <taxon>Plasmodium (Plasmodium)</taxon>
    </lineage>
</organism>
<accession>A5KDH7</accession>